<evidence type="ECO:0000313" key="2">
    <source>
        <dbReference type="EMBL" id="PSL04037.1"/>
    </source>
</evidence>
<dbReference type="Proteomes" id="UP000243528">
    <property type="component" value="Unassembled WGS sequence"/>
</dbReference>
<gene>
    <name evidence="2" type="ORF">CLV30_10639</name>
</gene>
<feature type="transmembrane region" description="Helical" evidence="1">
    <location>
        <begin position="21"/>
        <end position="47"/>
    </location>
</feature>
<dbReference type="RefSeq" id="WP_106537071.1">
    <property type="nucleotide sequence ID" value="NZ_ML142900.1"/>
</dbReference>
<proteinExistence type="predicted"/>
<dbReference type="OrthoDB" id="5192003at2"/>
<accession>A0A2P8E3N2</accession>
<evidence type="ECO:0000256" key="1">
    <source>
        <dbReference type="SAM" id="Phobius"/>
    </source>
</evidence>
<feature type="transmembrane region" description="Helical" evidence="1">
    <location>
        <begin position="53"/>
        <end position="72"/>
    </location>
</feature>
<feature type="transmembrane region" description="Helical" evidence="1">
    <location>
        <begin position="106"/>
        <end position="131"/>
    </location>
</feature>
<keyword evidence="3" id="KW-1185">Reference proteome</keyword>
<keyword evidence="1" id="KW-0812">Transmembrane</keyword>
<keyword evidence="1" id="KW-0472">Membrane</keyword>
<dbReference type="EMBL" id="PYGE01000006">
    <property type="protein sequence ID" value="PSL04037.1"/>
    <property type="molecule type" value="Genomic_DNA"/>
</dbReference>
<name>A0A2P8E3N2_9ACTN</name>
<reference evidence="2 3" key="1">
    <citation type="submission" date="2018-03" db="EMBL/GenBank/DDBJ databases">
        <title>Genomic Encyclopedia of Archaeal and Bacterial Type Strains, Phase II (KMG-II): from individual species to whole genera.</title>
        <authorList>
            <person name="Goeker M."/>
        </authorList>
    </citation>
    <scope>NUCLEOTIDE SEQUENCE [LARGE SCALE GENOMIC DNA]</scope>
    <source>
        <strain evidence="2 3">DSM 45211</strain>
    </source>
</reference>
<dbReference type="AlphaFoldDB" id="A0A2P8E3N2"/>
<keyword evidence="1" id="KW-1133">Transmembrane helix</keyword>
<comment type="caution">
    <text evidence="2">The sequence shown here is derived from an EMBL/GenBank/DDBJ whole genome shotgun (WGS) entry which is preliminary data.</text>
</comment>
<organism evidence="2 3">
    <name type="scientific">Haloactinopolyspora alba</name>
    <dbReference type="NCBI Taxonomy" id="648780"/>
    <lineage>
        <taxon>Bacteria</taxon>
        <taxon>Bacillati</taxon>
        <taxon>Actinomycetota</taxon>
        <taxon>Actinomycetes</taxon>
        <taxon>Jiangellales</taxon>
        <taxon>Jiangellaceae</taxon>
        <taxon>Haloactinopolyspora</taxon>
    </lineage>
</organism>
<evidence type="ECO:0000313" key="3">
    <source>
        <dbReference type="Proteomes" id="UP000243528"/>
    </source>
</evidence>
<sequence>MKARNGSSGTSLPPPAGWKPLPLGGWLATTVSAAAALILVVPAVLLALDGDRVQTAVTGGVAVLLVVTAVLVRPRRRRAPARAVLVEVEGTHTPGLRFPVRPTPPLVSVGLLLAGLVFVALALAAGVAAVLQGEWPMLAGVAVLVAVGAVFLLGGIAGLRSARTGLGVDLTPRHVVVGLGIDRVVLAWDEIAAIGATTVRYGFRTAIPAPVQHWLLIEARDPGAVTERSRPRPAALGRLAGRVSAAVVAAVPTGRLAGDPVVCFRTLEHYASRPDARAELGDGTAAAAIARQDAANA</sequence>
<feature type="transmembrane region" description="Helical" evidence="1">
    <location>
        <begin position="137"/>
        <end position="159"/>
    </location>
</feature>
<protein>
    <submittedName>
        <fullName evidence="2">Uncharacterized protein</fullName>
    </submittedName>
</protein>